<dbReference type="OrthoDB" id="415605at2759"/>
<dbReference type="Proteomes" id="UP000186817">
    <property type="component" value="Unassembled WGS sequence"/>
</dbReference>
<dbReference type="InterPro" id="IPR055918">
    <property type="entry name" value="DUF7495"/>
</dbReference>
<keyword evidence="5" id="KW-1185">Reference proteome</keyword>
<feature type="domain" description="TypA/BipA C-terminal" evidence="2">
    <location>
        <begin position="13"/>
        <end position="114"/>
    </location>
</feature>
<dbReference type="AlphaFoldDB" id="A0A1Q9D3Z5"/>
<comment type="caution">
    <text evidence="4">The sequence shown here is derived from an EMBL/GenBank/DDBJ whole genome shotgun (WGS) entry which is preliminary data.</text>
</comment>
<evidence type="ECO:0000256" key="1">
    <source>
        <dbReference type="SAM" id="MobiDB-lite"/>
    </source>
</evidence>
<evidence type="ECO:0000313" key="5">
    <source>
        <dbReference type="Proteomes" id="UP000186817"/>
    </source>
</evidence>
<gene>
    <name evidence="4" type="primary">typA</name>
    <name evidence="4" type="ORF">AK812_SmicGene28560</name>
</gene>
<sequence>MRPQGPPAPRDRNGVLIANTAGISTAVDLGKAARMGKLFISEGMEVYPGMIFGENNAMTDIDTNISRKHDGYQSAAGFAPPIEKRLEEALSYILEDEKLEVTPKRIVMRKAILDANERRIAAKVLKFRQGQLLYPRSVIACSSRTRLAAEVFVAATSSGAEKSADMSPGTSAQDAAAMAARGAVTAVVFALQQHFKSSSDSPRPQFVRRETTRAAAAAALDPGLSTAFVDATGTPSASASLLANESDVTDHQDRNEHATDDQALEFPAEASWDTSDTEPDPVNYTEAEILDYSGEQPDQTDNTEPINSTAEDCYLSEDGGVEETDSLVSLQASADEEDDEARGSSGSSREGGLLGADTAAADALSSSPAEPDSPFHSAKLKVAARRKSQPKRVTSQQTPKCLLGKYWCEQFQKAGVAIADQARIGSKGNEWLYNAEGTKVGKGDSDKDCNQKLYFCAGQTKYGGSGLKQAQAVKEADCSLGKFWCKILAAAGIAKKDRGSIRTKDGALRPQRNGGVHPAKACLRAFTVLCFVATRRLHERQGPVPALGRDSASSAAPAGIVRNDQGTGLQQARALKEAIARLGKHWNGGVHPDMVPCKLGKYWCPLMKRAGIRGRDIVKANYRSFQNFCVLENGKDAPQDKGRVTKNVVGCEAACDLTAGCVGFEWYANGWNRRNCFLFINQPLAKGSAGKQWKDAMCYIKKEMRATVHCFPKVENDMAGKTCFLCCSQVQISLGAALITLVRNDHLIEFADTDPVATVISEELCEMEQVVWSKNGCFGMLARSDDDQDDKGGKNSGYISAHCFDKVRNSGTGAVYVVENRAEQAGTCQFLTPHFGALSQVLCEDGTYVKDWSCMKGGGADKKDYCCSPSCVKLGGPRQCTEAVVWQTNKEALGWQKLEEKCEGQGKRLCTWYSELCQKKGQRPVGGLQSTSDAWCPVLEDDLVTPNYVQATLHHPTCKKLTEAHALDAASWPFNDERADLREARSLTSLLLHPACFGAFSDFGPGACRAGLAVDRGEDPGAVGFGYLERSPSTDPVRGVATARSFFWEVFYHRVPSYLQTQDVNTGNSNELILSEPALVLRSDRWSGVPLGGWTNTGDVGHYLGSRAGKVRIYWKFLDKGKHIIDNYSGMYLVSSARLPSCVGAEGTKIPQGFVWPEKYPSKAAATIEEVWENNRKGIYGRKVQGMKFAALTLKESQDNGGDYYILFSNRKQGQFATTWKSSGTTWKVYTGVDLWEQFGSANSKCLEETPQTTAEVADQSDPLQLRRLLKNQ</sequence>
<dbReference type="Pfam" id="PF24325">
    <property type="entry name" value="DUF7495"/>
    <property type="match status" value="1"/>
</dbReference>
<feature type="region of interest" description="Disordered" evidence="1">
    <location>
        <begin position="333"/>
        <end position="353"/>
    </location>
</feature>
<dbReference type="EMBL" id="LSRX01000737">
    <property type="protein sequence ID" value="OLP89898.1"/>
    <property type="molecule type" value="Genomic_DNA"/>
</dbReference>
<dbReference type="Gene3D" id="2.40.50.250">
    <property type="entry name" value="bipa protein"/>
    <property type="match status" value="1"/>
</dbReference>
<dbReference type="Pfam" id="PF21018">
    <property type="entry name" value="BipA_C"/>
    <property type="match status" value="1"/>
</dbReference>
<feature type="region of interest" description="Disordered" evidence="1">
    <location>
        <begin position="243"/>
        <end position="282"/>
    </location>
</feature>
<feature type="domain" description="DUF7495" evidence="3">
    <location>
        <begin position="885"/>
        <end position="983"/>
    </location>
</feature>
<name>A0A1Q9D3Z5_SYMMI</name>
<evidence type="ECO:0000259" key="3">
    <source>
        <dbReference type="Pfam" id="PF24325"/>
    </source>
</evidence>
<accession>A0A1Q9D3Z5</accession>
<organism evidence="4 5">
    <name type="scientific">Symbiodinium microadriaticum</name>
    <name type="common">Dinoflagellate</name>
    <name type="synonym">Zooxanthella microadriatica</name>
    <dbReference type="NCBI Taxonomy" id="2951"/>
    <lineage>
        <taxon>Eukaryota</taxon>
        <taxon>Sar</taxon>
        <taxon>Alveolata</taxon>
        <taxon>Dinophyceae</taxon>
        <taxon>Suessiales</taxon>
        <taxon>Symbiodiniaceae</taxon>
        <taxon>Symbiodinium</taxon>
    </lineage>
</organism>
<evidence type="ECO:0000313" key="4">
    <source>
        <dbReference type="EMBL" id="OLP89898.1"/>
    </source>
</evidence>
<reference evidence="4 5" key="1">
    <citation type="submission" date="2016-02" db="EMBL/GenBank/DDBJ databases">
        <title>Genome analysis of coral dinoflagellate symbionts highlights evolutionary adaptations to a symbiotic lifestyle.</title>
        <authorList>
            <person name="Aranda M."/>
            <person name="Li Y."/>
            <person name="Liew Y.J."/>
            <person name="Baumgarten S."/>
            <person name="Simakov O."/>
            <person name="Wilson M."/>
            <person name="Piel J."/>
            <person name="Ashoor H."/>
            <person name="Bougouffa S."/>
            <person name="Bajic V.B."/>
            <person name="Ryu T."/>
            <person name="Ravasi T."/>
            <person name="Bayer T."/>
            <person name="Micklem G."/>
            <person name="Kim H."/>
            <person name="Bhak J."/>
            <person name="Lajeunesse T.C."/>
            <person name="Voolstra C.R."/>
        </authorList>
    </citation>
    <scope>NUCLEOTIDE SEQUENCE [LARGE SCALE GENOMIC DNA]</scope>
    <source>
        <strain evidence="4 5">CCMP2467</strain>
    </source>
</reference>
<proteinExistence type="predicted"/>
<protein>
    <submittedName>
        <fullName evidence="4">GTP-binding protein TypA/BipA-like</fullName>
    </submittedName>
</protein>
<dbReference type="InterPro" id="IPR048876">
    <property type="entry name" value="BipA_C"/>
</dbReference>
<dbReference type="InterPro" id="IPR042116">
    <property type="entry name" value="TypA/BipA_C"/>
</dbReference>
<evidence type="ECO:0000259" key="2">
    <source>
        <dbReference type="Pfam" id="PF21018"/>
    </source>
</evidence>
<feature type="compositionally biased region" description="Basic and acidic residues" evidence="1">
    <location>
        <begin position="248"/>
        <end position="260"/>
    </location>
</feature>
<feature type="compositionally biased region" description="Low complexity" evidence="1">
    <location>
        <begin position="343"/>
        <end position="353"/>
    </location>
</feature>